<sequence>MVNIYLSLEKILDVIVWFYTYKQEMCINT</sequence>
<name>A0A0E9XXV0_ANGAN</name>
<dbReference type="AlphaFoldDB" id="A0A0E9XXV0"/>
<protein>
    <submittedName>
        <fullName evidence="1">Uncharacterized protein</fullName>
    </submittedName>
</protein>
<organism evidence="1">
    <name type="scientific">Anguilla anguilla</name>
    <name type="common">European freshwater eel</name>
    <name type="synonym">Muraena anguilla</name>
    <dbReference type="NCBI Taxonomy" id="7936"/>
    <lineage>
        <taxon>Eukaryota</taxon>
        <taxon>Metazoa</taxon>
        <taxon>Chordata</taxon>
        <taxon>Craniata</taxon>
        <taxon>Vertebrata</taxon>
        <taxon>Euteleostomi</taxon>
        <taxon>Actinopterygii</taxon>
        <taxon>Neopterygii</taxon>
        <taxon>Teleostei</taxon>
        <taxon>Anguilliformes</taxon>
        <taxon>Anguillidae</taxon>
        <taxon>Anguilla</taxon>
    </lineage>
</organism>
<dbReference type="EMBL" id="GBXM01002054">
    <property type="protein sequence ID" value="JAI06524.1"/>
    <property type="molecule type" value="Transcribed_RNA"/>
</dbReference>
<evidence type="ECO:0000313" key="1">
    <source>
        <dbReference type="EMBL" id="JAI06524.1"/>
    </source>
</evidence>
<reference evidence="1" key="2">
    <citation type="journal article" date="2015" name="Fish Shellfish Immunol.">
        <title>Early steps in the European eel (Anguilla anguilla)-Vibrio vulnificus interaction in the gills: Role of the RtxA13 toxin.</title>
        <authorList>
            <person name="Callol A."/>
            <person name="Pajuelo D."/>
            <person name="Ebbesson L."/>
            <person name="Teles M."/>
            <person name="MacKenzie S."/>
            <person name="Amaro C."/>
        </authorList>
    </citation>
    <scope>NUCLEOTIDE SEQUENCE</scope>
</reference>
<accession>A0A0E9XXV0</accession>
<reference evidence="1" key="1">
    <citation type="submission" date="2014-11" db="EMBL/GenBank/DDBJ databases">
        <authorList>
            <person name="Amaro Gonzalez C."/>
        </authorList>
    </citation>
    <scope>NUCLEOTIDE SEQUENCE</scope>
</reference>
<proteinExistence type="predicted"/>